<dbReference type="EMBL" id="MU795794">
    <property type="protein sequence ID" value="KAJ3804828.1"/>
    <property type="molecule type" value="Genomic_DNA"/>
</dbReference>
<evidence type="ECO:0000313" key="1">
    <source>
        <dbReference type="EMBL" id="KAJ3804828.1"/>
    </source>
</evidence>
<sequence length="771" mass="84709">MSFTSPSTVTGAPNPILPPASPPSHPNSAEMTVDAAIDELASTIEEPPPGQLALFRSVFGIGVSLARYIIDNPLWPLLAAAGLPCSFCVRGKKEANCSVVPHLARCSNCDDKKPCVLGRLAHFRYFSRKCSRDLVFIHRFLEVHGDPGQRTRFILPSEQWRNIAEKIEASTNSTVALIELNVLDEQDQQEVDRLELGEFLRKQPQLPGPSATSSLPLPSPSVVATPRMPAKKRKRSVRQEEGGSSRRKRPIEEVSELDVVPEVHDRKRKCPVGESRDAEVPDHCRVVLVLCTPLVDAPASAALSGGPVDETVRSPPPSEESGSNQVLPPRSQGCSSDLLTRKRTNSPGSSNQFIPPVVPEHRSAVTIKTPPPSQLLEASHTEPSTLTSLLRDTSTSLDDRNKDLEASCRALQDVAADRLEYSRVLPQFRAIKAELPEVPLEDMLTRFHLAVSEVDSYREVAITQKQELSELRKQAHGELDAANARAMRLRDRLEELEESVHRYQTPAHAAEELIWKYPEDEGLYEVDLPSLSSLQDKLTASEAMLRLGGLIELVITLLSHSLLHSPEQMRTVVELALDSLLYYYSNAADRVDGLYRDMFAHSRFSSDKVFLTAAQHAGHVDAHPGSLEPPLHRRLFSFGHPIPFPQSPTSNHIPAVPMMDSVMLMWEDMIEAYIREVLGYPAPLDRVPPPVEAPSSDAPLPATTSLVADDARSVLGASIPAPQRTPLFLLGSLSPTSPCSPSPIPSSPRVLDVPHGVVDLTMDDAEDFYKS</sequence>
<keyword evidence="2" id="KW-1185">Reference proteome</keyword>
<dbReference type="Proteomes" id="UP001163835">
    <property type="component" value="Unassembled WGS sequence"/>
</dbReference>
<accession>A0ACC1TJR0</accession>
<name>A0ACC1TJR0_9AGAR</name>
<evidence type="ECO:0000313" key="2">
    <source>
        <dbReference type="Proteomes" id="UP001163835"/>
    </source>
</evidence>
<proteinExistence type="predicted"/>
<comment type="caution">
    <text evidence="1">The sequence shown here is derived from an EMBL/GenBank/DDBJ whole genome shotgun (WGS) entry which is preliminary data.</text>
</comment>
<reference evidence="1" key="1">
    <citation type="submission" date="2022-09" db="EMBL/GenBank/DDBJ databases">
        <title>A Global Phylogenomic Analysis of the Shiitake Genus Lentinula.</title>
        <authorList>
            <consortium name="DOE Joint Genome Institute"/>
            <person name="Sierra-Patev S."/>
            <person name="Min B."/>
            <person name="Naranjo-Ortiz M."/>
            <person name="Looney B."/>
            <person name="Konkel Z."/>
            <person name="Slot J.C."/>
            <person name="Sakamoto Y."/>
            <person name="Steenwyk J.L."/>
            <person name="Rokas A."/>
            <person name="Carro J."/>
            <person name="Camarero S."/>
            <person name="Ferreira P."/>
            <person name="Molpeceres G."/>
            <person name="Ruiz-Duenas F.J."/>
            <person name="Serrano A."/>
            <person name="Henrissat B."/>
            <person name="Drula E."/>
            <person name="Hughes K.W."/>
            <person name="Mata J.L."/>
            <person name="Ishikawa N.K."/>
            <person name="Vargas-Isla R."/>
            <person name="Ushijima S."/>
            <person name="Smith C.A."/>
            <person name="Ahrendt S."/>
            <person name="Andreopoulos W."/>
            <person name="He G."/>
            <person name="Labutti K."/>
            <person name="Lipzen A."/>
            <person name="Ng V."/>
            <person name="Riley R."/>
            <person name="Sandor L."/>
            <person name="Barry K."/>
            <person name="Martinez A.T."/>
            <person name="Xiao Y."/>
            <person name="Gibbons J.G."/>
            <person name="Terashima K."/>
            <person name="Grigoriev I.V."/>
            <person name="Hibbett D.S."/>
        </authorList>
    </citation>
    <scope>NUCLEOTIDE SEQUENCE</scope>
    <source>
        <strain evidence="1">TMI1499</strain>
    </source>
</reference>
<protein>
    <submittedName>
        <fullName evidence="1">Uncharacterized protein</fullName>
    </submittedName>
</protein>
<organism evidence="1 2">
    <name type="scientific">Lentinula aff. lateritia</name>
    <dbReference type="NCBI Taxonomy" id="2804960"/>
    <lineage>
        <taxon>Eukaryota</taxon>
        <taxon>Fungi</taxon>
        <taxon>Dikarya</taxon>
        <taxon>Basidiomycota</taxon>
        <taxon>Agaricomycotina</taxon>
        <taxon>Agaricomycetes</taxon>
        <taxon>Agaricomycetidae</taxon>
        <taxon>Agaricales</taxon>
        <taxon>Marasmiineae</taxon>
        <taxon>Omphalotaceae</taxon>
        <taxon>Lentinula</taxon>
    </lineage>
</organism>
<gene>
    <name evidence="1" type="ORF">F5876DRAFT_82563</name>
</gene>